<name>W6M2M0_9GAMM</name>
<reference evidence="1" key="2">
    <citation type="submission" date="2014-03" db="EMBL/GenBank/DDBJ databases">
        <title>Candidatus Competibacter-lineage genomes retrieved from metagenomes reveal functional metabolic diversity.</title>
        <authorList>
            <person name="McIlroy S.J."/>
            <person name="Albertsen M."/>
            <person name="Andresen E.K."/>
            <person name="Saunders A.M."/>
            <person name="Kristiansen R."/>
            <person name="Stokholm-Bjerregaard M."/>
            <person name="Nielsen K.L."/>
            <person name="Nielsen P.H."/>
        </authorList>
    </citation>
    <scope>NUCLEOTIDE SEQUENCE</scope>
    <source>
        <strain evidence="1">Run_A_D11</strain>
    </source>
</reference>
<accession>W6M2M0</accession>
<sequence length="68" mass="8137">METNDIEHYKHRLVELRIEHRDLDDVITRLANDPLVDELELKRLKKRKLMLKDLIAHLESKLIPDLNA</sequence>
<dbReference type="InterPro" id="IPR007420">
    <property type="entry name" value="DUF465"/>
</dbReference>
<dbReference type="AlphaFoldDB" id="W6M2M0"/>
<gene>
    <name evidence="1" type="ORF">BN873_200009</name>
</gene>
<dbReference type="STRING" id="1400863.BN873_200009"/>
<keyword evidence="2" id="KW-1185">Reference proteome</keyword>
<evidence type="ECO:0000313" key="2">
    <source>
        <dbReference type="Proteomes" id="UP000035760"/>
    </source>
</evidence>
<organism evidence="1 2">
    <name type="scientific">Candidatus Competibacter denitrificans Run_A_D11</name>
    <dbReference type="NCBI Taxonomy" id="1400863"/>
    <lineage>
        <taxon>Bacteria</taxon>
        <taxon>Pseudomonadati</taxon>
        <taxon>Pseudomonadota</taxon>
        <taxon>Gammaproteobacteria</taxon>
        <taxon>Candidatus Competibacteraceae</taxon>
        <taxon>Candidatus Competibacter</taxon>
    </lineage>
</organism>
<protein>
    <recommendedName>
        <fullName evidence="3">DUF465 domain-containing protein</fullName>
    </recommendedName>
</protein>
<dbReference type="RefSeq" id="WP_048671195.1">
    <property type="nucleotide sequence ID" value="NZ_CBTJ020000026.1"/>
</dbReference>
<proteinExistence type="predicted"/>
<dbReference type="EMBL" id="CBTJ020000026">
    <property type="protein sequence ID" value="CDI01766.1"/>
    <property type="molecule type" value="Genomic_DNA"/>
</dbReference>
<comment type="caution">
    <text evidence="1">The sequence shown here is derived from an EMBL/GenBank/DDBJ whole genome shotgun (WGS) entry which is preliminary data.</text>
</comment>
<dbReference type="Pfam" id="PF04325">
    <property type="entry name" value="DUF465"/>
    <property type="match status" value="1"/>
</dbReference>
<evidence type="ECO:0008006" key="3">
    <source>
        <dbReference type="Google" id="ProtNLM"/>
    </source>
</evidence>
<dbReference type="Gene3D" id="6.10.280.50">
    <property type="match status" value="1"/>
</dbReference>
<dbReference type="OrthoDB" id="5787087at2"/>
<dbReference type="Proteomes" id="UP000035760">
    <property type="component" value="Unassembled WGS sequence"/>
</dbReference>
<dbReference type="InterPro" id="IPR038444">
    <property type="entry name" value="DUF465_sf"/>
</dbReference>
<reference evidence="1" key="1">
    <citation type="submission" date="2013-07" db="EMBL/GenBank/DDBJ databases">
        <authorList>
            <person name="McIlroy S."/>
        </authorList>
    </citation>
    <scope>NUCLEOTIDE SEQUENCE [LARGE SCALE GENOMIC DNA]</scope>
    <source>
        <strain evidence="1">Run_A_D11</strain>
    </source>
</reference>
<evidence type="ECO:0000313" key="1">
    <source>
        <dbReference type="EMBL" id="CDI01766.1"/>
    </source>
</evidence>